<dbReference type="PANTHER" id="PTHR32089:SF119">
    <property type="entry name" value="METHYL-ACCEPTING CHEMOTAXIS PROTEIN CTPL"/>
    <property type="match status" value="1"/>
</dbReference>
<dbReference type="InterPro" id="IPR004090">
    <property type="entry name" value="Chemotax_Me-accpt_rcpt"/>
</dbReference>
<evidence type="ECO:0000256" key="1">
    <source>
        <dbReference type="ARBA" id="ARBA00004651"/>
    </source>
</evidence>
<dbReference type="GO" id="GO:0006935">
    <property type="term" value="P:chemotaxis"/>
    <property type="evidence" value="ECO:0007669"/>
    <property type="project" value="InterPro"/>
</dbReference>
<keyword evidence="6" id="KW-0472">Membrane</keyword>
<keyword evidence="7 9" id="KW-0807">Transducer</keyword>
<keyword evidence="4" id="KW-0812">Transmembrane</keyword>
<sequence>MRLKTLTNLTTVLLITACAALGATLWWSQQALQQPYQLMSRYLNLSQRFQQEVADNIQAYLRSGDALRHQAATRAIEQLGSDLDALPADLQGGVRNQLEQLQQFSANELLAAGKLSGNAQGLLLQAEREMAGSLSQLGRYVTSSTSAEAARYTEPLQRGGLLLLQLAHQRELYVEQGQGPQLAEVQRSLKLLEQLSRDLEALPLLGVLEESGGNNFAAMLGLADEQEQTASDQGIGLKHELAALIQRYPGELERTRQLITARHDLADASRQQIDSLQQALAALEPAVRDEHQRIQGEVRLLQGCVIALLLLIAISIDTLQRRLTRVLERLVPQLSSWAAGHFGQNVGLQAQTTEMRAIEDSLNQLRDYLVGLVGSIRLHAEQVAGSSHSLAHLSDGLHQGAERQVADTAQIRDALGELEQTIQQVASDASQTAQASQEADRAALHSQQVISQSLAGLYQLVEQVQGNAQSIEQLAGETAAIEQVLTVIRGVAEQTNLLALNAAIEAARAGEMGRGFAVVAEEVRSLAQRTTLATSEIQQLIDRLQQAARQSVDAMRIQVEQASSTAQQAASADGALDAVVKAIRTIADNASRIAEATAQQGGAASEIRGHSQRIHQLGGDNLKHISASRQQGAQLQDLSGELRTAVQAFQV</sequence>
<keyword evidence="13" id="KW-1185">Reference proteome</keyword>
<evidence type="ECO:0000256" key="3">
    <source>
        <dbReference type="ARBA" id="ARBA00022481"/>
    </source>
</evidence>
<comment type="subcellular location">
    <subcellularLocation>
        <location evidence="1">Cell membrane</location>
        <topology evidence="1">Multi-pass membrane protein</topology>
    </subcellularLocation>
</comment>
<dbReference type="Proteomes" id="UP000557193">
    <property type="component" value="Unassembled WGS sequence"/>
</dbReference>
<accession>A0A7X0BVG1</accession>
<feature type="domain" description="HAMP" evidence="11">
    <location>
        <begin position="321"/>
        <end position="374"/>
    </location>
</feature>
<keyword evidence="3" id="KW-0488">Methylation</keyword>
<dbReference type="Gene3D" id="1.10.287.950">
    <property type="entry name" value="Methyl-accepting chemotaxis protein"/>
    <property type="match status" value="1"/>
</dbReference>
<evidence type="ECO:0000313" key="12">
    <source>
        <dbReference type="EMBL" id="MBB6342221.1"/>
    </source>
</evidence>
<evidence type="ECO:0000256" key="6">
    <source>
        <dbReference type="ARBA" id="ARBA00023136"/>
    </source>
</evidence>
<name>A0A7X0BVG1_9PSED</name>
<dbReference type="GO" id="GO:0007165">
    <property type="term" value="P:signal transduction"/>
    <property type="evidence" value="ECO:0007669"/>
    <property type="project" value="UniProtKB-KW"/>
</dbReference>
<comment type="caution">
    <text evidence="12">The sequence shown here is derived from an EMBL/GenBank/DDBJ whole genome shotgun (WGS) entry which is preliminary data.</text>
</comment>
<dbReference type="SUPFAM" id="SSF58104">
    <property type="entry name" value="Methyl-accepting chemotaxis protein (MCP) signaling domain"/>
    <property type="match status" value="1"/>
</dbReference>
<dbReference type="FunFam" id="1.10.287.950:FF:000001">
    <property type="entry name" value="Methyl-accepting chemotaxis sensory transducer"/>
    <property type="match status" value="1"/>
</dbReference>
<gene>
    <name evidence="12" type="ORF">HNP49_002403</name>
</gene>
<feature type="domain" description="Methyl-accepting transducer" evidence="10">
    <location>
        <begin position="379"/>
        <end position="615"/>
    </location>
</feature>
<evidence type="ECO:0000259" key="10">
    <source>
        <dbReference type="PROSITE" id="PS50111"/>
    </source>
</evidence>
<dbReference type="InterPro" id="IPR003660">
    <property type="entry name" value="HAMP_dom"/>
</dbReference>
<dbReference type="PROSITE" id="PS51257">
    <property type="entry name" value="PROKAR_LIPOPROTEIN"/>
    <property type="match status" value="1"/>
</dbReference>
<reference evidence="12 13" key="1">
    <citation type="submission" date="2020-08" db="EMBL/GenBank/DDBJ databases">
        <title>Functional genomics of gut bacteria from endangered species of beetles.</title>
        <authorList>
            <person name="Carlos-Shanley C."/>
        </authorList>
    </citation>
    <scope>NUCLEOTIDE SEQUENCE [LARGE SCALE GENOMIC DNA]</scope>
    <source>
        <strain evidence="12 13">S00202</strain>
    </source>
</reference>
<evidence type="ECO:0000256" key="5">
    <source>
        <dbReference type="ARBA" id="ARBA00022989"/>
    </source>
</evidence>
<comment type="similarity">
    <text evidence="8">Belongs to the methyl-accepting chemotaxis (MCP) protein family.</text>
</comment>
<evidence type="ECO:0000256" key="2">
    <source>
        <dbReference type="ARBA" id="ARBA00022475"/>
    </source>
</evidence>
<dbReference type="Pfam" id="PF00015">
    <property type="entry name" value="MCPsignal"/>
    <property type="match status" value="1"/>
</dbReference>
<evidence type="ECO:0000259" key="11">
    <source>
        <dbReference type="PROSITE" id="PS50885"/>
    </source>
</evidence>
<dbReference type="PRINTS" id="PR00260">
    <property type="entry name" value="CHEMTRNSDUCR"/>
</dbReference>
<protein>
    <submittedName>
        <fullName evidence="12">Methyl-accepting chemotaxis protein</fullName>
    </submittedName>
</protein>
<dbReference type="InterPro" id="IPR004089">
    <property type="entry name" value="MCPsignal_dom"/>
</dbReference>
<dbReference type="PROSITE" id="PS50885">
    <property type="entry name" value="HAMP"/>
    <property type="match status" value="1"/>
</dbReference>
<evidence type="ECO:0000256" key="9">
    <source>
        <dbReference type="PROSITE-ProRule" id="PRU00284"/>
    </source>
</evidence>
<dbReference type="EMBL" id="JACHLL010000004">
    <property type="protein sequence ID" value="MBB6342221.1"/>
    <property type="molecule type" value="Genomic_DNA"/>
</dbReference>
<dbReference type="SMART" id="SM00283">
    <property type="entry name" value="MA"/>
    <property type="match status" value="1"/>
</dbReference>
<dbReference type="PANTHER" id="PTHR32089">
    <property type="entry name" value="METHYL-ACCEPTING CHEMOTAXIS PROTEIN MCPB"/>
    <property type="match status" value="1"/>
</dbReference>
<dbReference type="GO" id="GO:0004888">
    <property type="term" value="F:transmembrane signaling receptor activity"/>
    <property type="evidence" value="ECO:0007669"/>
    <property type="project" value="InterPro"/>
</dbReference>
<proteinExistence type="inferred from homology"/>
<dbReference type="AlphaFoldDB" id="A0A7X0BVG1"/>
<dbReference type="PROSITE" id="PS50111">
    <property type="entry name" value="CHEMOTAXIS_TRANSDUC_2"/>
    <property type="match status" value="1"/>
</dbReference>
<keyword evidence="2" id="KW-1003">Cell membrane</keyword>
<evidence type="ECO:0000256" key="4">
    <source>
        <dbReference type="ARBA" id="ARBA00022692"/>
    </source>
</evidence>
<dbReference type="GO" id="GO:0005886">
    <property type="term" value="C:plasma membrane"/>
    <property type="evidence" value="ECO:0007669"/>
    <property type="project" value="UniProtKB-SubCell"/>
</dbReference>
<evidence type="ECO:0000256" key="7">
    <source>
        <dbReference type="ARBA" id="ARBA00023224"/>
    </source>
</evidence>
<keyword evidence="5" id="KW-1133">Transmembrane helix</keyword>
<organism evidence="12 13">
    <name type="scientific">Pseudomonas fluvialis</name>
    <dbReference type="NCBI Taxonomy" id="1793966"/>
    <lineage>
        <taxon>Bacteria</taxon>
        <taxon>Pseudomonadati</taxon>
        <taxon>Pseudomonadota</taxon>
        <taxon>Gammaproteobacteria</taxon>
        <taxon>Pseudomonadales</taxon>
        <taxon>Pseudomonadaceae</taxon>
        <taxon>Pseudomonas</taxon>
    </lineage>
</organism>
<evidence type="ECO:0000256" key="8">
    <source>
        <dbReference type="ARBA" id="ARBA00029447"/>
    </source>
</evidence>
<evidence type="ECO:0000313" key="13">
    <source>
        <dbReference type="Proteomes" id="UP000557193"/>
    </source>
</evidence>